<reference evidence="1 2" key="1">
    <citation type="journal article" date="2024" name="Nat. Commun.">
        <title>Phylogenomics reveals the evolutionary origins of lichenization in chlorophyte algae.</title>
        <authorList>
            <person name="Puginier C."/>
            <person name="Libourel C."/>
            <person name="Otte J."/>
            <person name="Skaloud P."/>
            <person name="Haon M."/>
            <person name="Grisel S."/>
            <person name="Petersen M."/>
            <person name="Berrin J.G."/>
            <person name="Delaux P.M."/>
            <person name="Dal Grande F."/>
            <person name="Keller J."/>
        </authorList>
    </citation>
    <scope>NUCLEOTIDE SEQUENCE [LARGE SCALE GENOMIC DNA]</scope>
    <source>
        <strain evidence="1 2">SAG 2523</strain>
    </source>
</reference>
<evidence type="ECO:0000313" key="1">
    <source>
        <dbReference type="EMBL" id="KAK9868270.1"/>
    </source>
</evidence>
<organism evidence="1 2">
    <name type="scientific">Apatococcus fuscideae</name>
    <dbReference type="NCBI Taxonomy" id="2026836"/>
    <lineage>
        <taxon>Eukaryota</taxon>
        <taxon>Viridiplantae</taxon>
        <taxon>Chlorophyta</taxon>
        <taxon>core chlorophytes</taxon>
        <taxon>Trebouxiophyceae</taxon>
        <taxon>Chlorellales</taxon>
        <taxon>Chlorellaceae</taxon>
        <taxon>Apatococcus</taxon>
    </lineage>
</organism>
<dbReference type="AlphaFoldDB" id="A0AAW1TFB8"/>
<protein>
    <submittedName>
        <fullName evidence="1">Uncharacterized protein</fullName>
    </submittedName>
</protein>
<dbReference type="Proteomes" id="UP001485043">
    <property type="component" value="Unassembled WGS sequence"/>
</dbReference>
<sequence length="297" mass="32997">MTASGYSLPVAIRLLTHAELPRLSYPFRAAELIDALPSYCEATTRIYQTYALLRAQSQMDPDKSLIQVVLIRSLHKGQTDNSGKAVLENTVCQQLSFTTPIHSDANPSHPRHHQPERMSCYTGQRRNSMWRPTRHCASGQHDGPCYIFLSACRLCEETGTCLELFVLQAPAANEESRTRECLSQPCSPLDTPLNFRFLLTLKPSSQSELTDANPFGHLGPSAQQDKEVGMKLLAISGQGQHALHSHRDACHQRLPDPSCPIGIMLMTCLVPHMPVPRFSGLARQPCRAVRVHLLAQV</sequence>
<gene>
    <name evidence="1" type="ORF">WJX84_010331</name>
</gene>
<keyword evidence="2" id="KW-1185">Reference proteome</keyword>
<name>A0AAW1TFB8_9CHLO</name>
<evidence type="ECO:0000313" key="2">
    <source>
        <dbReference type="Proteomes" id="UP001485043"/>
    </source>
</evidence>
<comment type="caution">
    <text evidence="1">The sequence shown here is derived from an EMBL/GenBank/DDBJ whole genome shotgun (WGS) entry which is preliminary data.</text>
</comment>
<proteinExistence type="predicted"/>
<accession>A0AAW1TFB8</accession>
<dbReference type="EMBL" id="JALJOV010000037">
    <property type="protein sequence ID" value="KAK9868270.1"/>
    <property type="molecule type" value="Genomic_DNA"/>
</dbReference>